<comment type="caution">
    <text evidence="2">The sequence shown here is derived from an EMBL/GenBank/DDBJ whole genome shotgun (WGS) entry which is preliminary data.</text>
</comment>
<keyword evidence="1" id="KW-1133">Transmembrane helix</keyword>
<sequence>MDGHTPLVYKESEIQMVHNFGSFEISLSKGDLIEITAEVQTFNNTALFTRHYQVHGNPKNHHRISTDREPSQFKQQALSLDFDPSKLRYSTMCTQTHTQSRRIQALVRYMESVVKEKNWQFMGQWTVIFIVIMGTLPLAAVIKSVYLLICLGRWVNKRFCRDKRENTPGQ</sequence>
<dbReference type="Proteomes" id="UP000785679">
    <property type="component" value="Unassembled WGS sequence"/>
</dbReference>
<organism evidence="2 3">
    <name type="scientific">Halteria grandinella</name>
    <dbReference type="NCBI Taxonomy" id="5974"/>
    <lineage>
        <taxon>Eukaryota</taxon>
        <taxon>Sar</taxon>
        <taxon>Alveolata</taxon>
        <taxon>Ciliophora</taxon>
        <taxon>Intramacronucleata</taxon>
        <taxon>Spirotrichea</taxon>
        <taxon>Stichotrichia</taxon>
        <taxon>Sporadotrichida</taxon>
        <taxon>Halteriidae</taxon>
        <taxon>Halteria</taxon>
    </lineage>
</organism>
<keyword evidence="1" id="KW-0472">Membrane</keyword>
<evidence type="ECO:0000256" key="1">
    <source>
        <dbReference type="SAM" id="Phobius"/>
    </source>
</evidence>
<name>A0A8J8NBL6_HALGN</name>
<keyword evidence="1" id="KW-0812">Transmembrane</keyword>
<feature type="transmembrane region" description="Helical" evidence="1">
    <location>
        <begin position="125"/>
        <end position="149"/>
    </location>
</feature>
<gene>
    <name evidence="2" type="ORF">FGO68_gene15416</name>
</gene>
<evidence type="ECO:0000313" key="2">
    <source>
        <dbReference type="EMBL" id="TNV71878.1"/>
    </source>
</evidence>
<reference evidence="2" key="1">
    <citation type="submission" date="2019-06" db="EMBL/GenBank/DDBJ databases">
        <authorList>
            <person name="Zheng W."/>
        </authorList>
    </citation>
    <scope>NUCLEOTIDE SEQUENCE</scope>
    <source>
        <strain evidence="2">QDHG01</strain>
    </source>
</reference>
<proteinExistence type="predicted"/>
<keyword evidence="3" id="KW-1185">Reference proteome</keyword>
<accession>A0A8J8NBL6</accession>
<dbReference type="EMBL" id="RRYP01026134">
    <property type="protein sequence ID" value="TNV71878.1"/>
    <property type="molecule type" value="Genomic_DNA"/>
</dbReference>
<evidence type="ECO:0000313" key="3">
    <source>
        <dbReference type="Proteomes" id="UP000785679"/>
    </source>
</evidence>
<protein>
    <submittedName>
        <fullName evidence="2">Uncharacterized protein</fullName>
    </submittedName>
</protein>
<dbReference type="AlphaFoldDB" id="A0A8J8NBL6"/>